<feature type="transmembrane region" description="Helical" evidence="2">
    <location>
        <begin position="322"/>
        <end position="341"/>
    </location>
</feature>
<organism evidence="4 5">
    <name type="scientific">Hibiscus syriacus</name>
    <name type="common">Rose of Sharon</name>
    <dbReference type="NCBI Taxonomy" id="106335"/>
    <lineage>
        <taxon>Eukaryota</taxon>
        <taxon>Viridiplantae</taxon>
        <taxon>Streptophyta</taxon>
        <taxon>Embryophyta</taxon>
        <taxon>Tracheophyta</taxon>
        <taxon>Spermatophyta</taxon>
        <taxon>Magnoliopsida</taxon>
        <taxon>eudicotyledons</taxon>
        <taxon>Gunneridae</taxon>
        <taxon>Pentapetalae</taxon>
        <taxon>rosids</taxon>
        <taxon>malvids</taxon>
        <taxon>Malvales</taxon>
        <taxon>Malvaceae</taxon>
        <taxon>Malvoideae</taxon>
        <taxon>Hibiscus</taxon>
    </lineage>
</organism>
<dbReference type="PANTHER" id="PTHR23070">
    <property type="entry name" value="BCS1 AAA-TYPE ATPASE"/>
    <property type="match status" value="1"/>
</dbReference>
<dbReference type="InterPro" id="IPR058017">
    <property type="entry name" value="At3g28540-like_C"/>
</dbReference>
<feature type="region of interest" description="Disordered" evidence="1">
    <location>
        <begin position="646"/>
        <end position="672"/>
    </location>
</feature>
<proteinExistence type="predicted"/>
<dbReference type="Gene3D" id="3.30.420.10">
    <property type="entry name" value="Ribonuclease H-like superfamily/Ribonuclease H"/>
    <property type="match status" value="1"/>
</dbReference>
<evidence type="ECO:0000256" key="1">
    <source>
        <dbReference type="SAM" id="MobiDB-lite"/>
    </source>
</evidence>
<dbReference type="InterPro" id="IPR027417">
    <property type="entry name" value="P-loop_NTPase"/>
</dbReference>
<protein>
    <recommendedName>
        <fullName evidence="3">AAA+ ATPase At3g28540-like C-terminal domain-containing protein</fullName>
    </recommendedName>
</protein>
<evidence type="ECO:0000313" key="5">
    <source>
        <dbReference type="Proteomes" id="UP000436088"/>
    </source>
</evidence>
<evidence type="ECO:0000256" key="2">
    <source>
        <dbReference type="SAM" id="Phobius"/>
    </source>
</evidence>
<keyword evidence="2" id="KW-0472">Membrane</keyword>
<dbReference type="InterPro" id="IPR050747">
    <property type="entry name" value="Mitochondrial_chaperone_BCS1"/>
</dbReference>
<accession>A0A6A3B298</accession>
<dbReference type="Gene3D" id="3.40.50.300">
    <property type="entry name" value="P-loop containing nucleotide triphosphate hydrolases"/>
    <property type="match status" value="1"/>
</dbReference>
<sequence>MTFVVSTVSARGLTDTRGAPQCSYCQKRPLESVGRRLEYVLVASVQTPIRGREQNRPAGCDTGLVNIGRSTQNRGPDRSASRQTRLVYGTRRHEDHDEPDVVTSIFSIYSISYFALLYNGSTHSYVASSVARGLEISDENTETASQFIFMWLHFGEFNLILGMDWLTTHRANLDCDMKRATLKTPDNREVVLIRKRRGFIINVVLTLKIREIDGGVSQNFTVDQDGVLCFREHQRSSGLLQLIEIPQWKWERVTMDFVSSLPLTPTKNDPIWVIVDRLTKSVHFIPVRVDYPLNKLARLYIFKIGTDLPPLPLLPANFERPILIVLSALRPTLAIFVEWPLPLWRTPLRLVLVVRVVMGNLLFGYGVFGVWAFTAIQNDLSEKSSASANRLKADSLKDGLWCLAWITMKKFLMCPMEGSKFGGHQTGMSRDRCSFRWQDNQRRKLYSNNPTKFWNGYNPKWSHVAFEHPASFDSLAMDAERKEEIKNDLNTTGKSNMISDMANHLKYDVFDLELTAIKDNTELRLLIGTTSKSILVIEDNYCSLDITWGERIIVFTTNYPEKLDQAVIRRVRMDKHIEMSYSRFEAFKVNNYLKIDSHLLFEEIGELLGRTDMTPADVAENLNPKFKEENVEMRLNRLIEALKAAKEVEGTSRPNEKRKRGSNNRKKEKHTS</sequence>
<dbReference type="AlphaFoldDB" id="A0A6A3B298"/>
<keyword evidence="2" id="KW-0812">Transmembrane</keyword>
<gene>
    <name evidence="4" type="ORF">F3Y22_tig00110328pilonHSYRG01083</name>
</gene>
<dbReference type="InterPro" id="IPR003960">
    <property type="entry name" value="ATPase_AAA_CS"/>
</dbReference>
<dbReference type="GO" id="GO:0003676">
    <property type="term" value="F:nucleic acid binding"/>
    <property type="evidence" value="ECO:0007669"/>
    <property type="project" value="InterPro"/>
</dbReference>
<name>A0A6A3B298_HIBSY</name>
<dbReference type="InterPro" id="IPR036397">
    <property type="entry name" value="RNaseH_sf"/>
</dbReference>
<feature type="compositionally biased region" description="Basic residues" evidence="1">
    <location>
        <begin position="656"/>
        <end position="672"/>
    </location>
</feature>
<dbReference type="EMBL" id="VEPZ02000934">
    <property type="protein sequence ID" value="KAE8710008.1"/>
    <property type="molecule type" value="Genomic_DNA"/>
</dbReference>
<dbReference type="PROSITE" id="PS00674">
    <property type="entry name" value="AAA"/>
    <property type="match status" value="1"/>
</dbReference>
<dbReference type="SUPFAM" id="SSF52540">
    <property type="entry name" value="P-loop containing nucleoside triphosphate hydrolases"/>
    <property type="match status" value="1"/>
</dbReference>
<evidence type="ECO:0000259" key="3">
    <source>
        <dbReference type="Pfam" id="PF25568"/>
    </source>
</evidence>
<dbReference type="GO" id="GO:0005524">
    <property type="term" value="F:ATP binding"/>
    <property type="evidence" value="ECO:0007669"/>
    <property type="project" value="InterPro"/>
</dbReference>
<reference evidence="4" key="1">
    <citation type="submission" date="2019-09" db="EMBL/GenBank/DDBJ databases">
        <title>Draft genome information of white flower Hibiscus syriacus.</title>
        <authorList>
            <person name="Kim Y.-M."/>
        </authorList>
    </citation>
    <scope>NUCLEOTIDE SEQUENCE [LARGE SCALE GENOMIC DNA]</scope>
    <source>
        <strain evidence="4">YM2019G1</strain>
    </source>
</reference>
<dbReference type="Pfam" id="PF25568">
    <property type="entry name" value="AAA_lid_At3g28540"/>
    <property type="match status" value="1"/>
</dbReference>
<comment type="caution">
    <text evidence="4">The sequence shown here is derived from an EMBL/GenBank/DDBJ whole genome shotgun (WGS) entry which is preliminary data.</text>
</comment>
<keyword evidence="2" id="KW-1133">Transmembrane helix</keyword>
<feature type="region of interest" description="Disordered" evidence="1">
    <location>
        <begin position="52"/>
        <end position="84"/>
    </location>
</feature>
<feature type="domain" description="AAA+ ATPase At3g28540-like C-terminal" evidence="3">
    <location>
        <begin position="583"/>
        <end position="650"/>
    </location>
</feature>
<evidence type="ECO:0000313" key="4">
    <source>
        <dbReference type="EMBL" id="KAE8710008.1"/>
    </source>
</evidence>
<dbReference type="GO" id="GO:0016887">
    <property type="term" value="F:ATP hydrolysis activity"/>
    <property type="evidence" value="ECO:0007669"/>
    <property type="project" value="InterPro"/>
</dbReference>
<dbReference type="Proteomes" id="UP000436088">
    <property type="component" value="Unassembled WGS sequence"/>
</dbReference>
<dbReference type="Pfam" id="PF08284">
    <property type="entry name" value="RVP_2"/>
    <property type="match status" value="1"/>
</dbReference>
<keyword evidence="5" id="KW-1185">Reference proteome</keyword>
<feature type="transmembrane region" description="Helical" evidence="2">
    <location>
        <begin position="353"/>
        <end position="373"/>
    </location>
</feature>